<dbReference type="Proteomes" id="UP001244341">
    <property type="component" value="Chromosome 12b"/>
</dbReference>
<reference evidence="1 2" key="1">
    <citation type="submission" date="2023-05" db="EMBL/GenBank/DDBJ databases">
        <title>A 100% complete, gapless, phased diploid assembly of the Scenedesmus obliquus UTEX 3031 genome.</title>
        <authorList>
            <person name="Biondi T.C."/>
            <person name="Hanschen E.R."/>
            <person name="Kwon T."/>
            <person name="Eng W."/>
            <person name="Kruse C.P.S."/>
            <person name="Koehler S.I."/>
            <person name="Kunde Y."/>
            <person name="Gleasner C.D."/>
            <person name="You Mak K.T."/>
            <person name="Polle J."/>
            <person name="Hovde B.T."/>
            <person name="Starkenburg S.R."/>
        </authorList>
    </citation>
    <scope>NUCLEOTIDE SEQUENCE [LARGE SCALE GENOMIC DNA]</scope>
    <source>
        <strain evidence="1 2">DOE0152z</strain>
    </source>
</reference>
<dbReference type="EMBL" id="CP126219">
    <property type="protein sequence ID" value="WIA20724.1"/>
    <property type="molecule type" value="Genomic_DNA"/>
</dbReference>
<accession>A0ABY8UGS5</accession>
<evidence type="ECO:0000313" key="1">
    <source>
        <dbReference type="EMBL" id="WIA20724.1"/>
    </source>
</evidence>
<dbReference type="Gene3D" id="3.30.420.10">
    <property type="entry name" value="Ribonuclease H-like superfamily/Ribonuclease H"/>
    <property type="match status" value="1"/>
</dbReference>
<protein>
    <recommendedName>
        <fullName evidence="3">DDE-1 domain-containing protein</fullName>
    </recommendedName>
</protein>
<evidence type="ECO:0008006" key="3">
    <source>
        <dbReference type="Google" id="ProtNLM"/>
    </source>
</evidence>
<dbReference type="InterPro" id="IPR036397">
    <property type="entry name" value="RNaseH_sf"/>
</dbReference>
<proteinExistence type="predicted"/>
<sequence length="471" mass="52996">MAQQQQQDNMDEAPDVHLQARLSAVQCMIKHGAQLPKVPRLAFSDFQKQWNSQYPRGQPGHVAGVRAFMRYNYTKLLQHFTLLTVRGGGRPFKVPDGVARECARILAQGYMQQRYLMLHDMTVIYVEHVYCTSMKNAVQHSPRLQQVLVQYDVTTQHLLRRCKEADPQLVYKRLPMKRALPDRTVQARMQFGAARLVRLVDEPNLLFDIWYMDECTVWVGRDLVGKLMVWCHRGALEGEAPQENQWLARGAAFKISFMLVVSARYGHVYSELLTGTKDLGTENLQRFNPEMRATVAALPDQVYKTVHEGVTRPALAATTQEVMDNCRVWVPEALKKGRENGHKVYVSWDNASFHPKRADQLAELGLTPDQLIGPPANSPDFHQLIEHPFGGIKEQLVGVLYRLGWKYVDSGAVAAAVLGLCKDIKAEQIAAGIPQQILAYKVVSSAKDVTISYGNKAYKGTAGGYGPRGVR</sequence>
<evidence type="ECO:0000313" key="2">
    <source>
        <dbReference type="Proteomes" id="UP001244341"/>
    </source>
</evidence>
<organism evidence="1 2">
    <name type="scientific">Tetradesmus obliquus</name>
    <name type="common">Green alga</name>
    <name type="synonym">Acutodesmus obliquus</name>
    <dbReference type="NCBI Taxonomy" id="3088"/>
    <lineage>
        <taxon>Eukaryota</taxon>
        <taxon>Viridiplantae</taxon>
        <taxon>Chlorophyta</taxon>
        <taxon>core chlorophytes</taxon>
        <taxon>Chlorophyceae</taxon>
        <taxon>CS clade</taxon>
        <taxon>Sphaeropleales</taxon>
        <taxon>Scenedesmaceae</taxon>
        <taxon>Tetradesmus</taxon>
    </lineage>
</organism>
<keyword evidence="2" id="KW-1185">Reference proteome</keyword>
<name>A0ABY8UGS5_TETOB</name>
<gene>
    <name evidence="1" type="ORF">OEZ85_005094</name>
</gene>